<keyword evidence="1 2" id="KW-0238">DNA-binding</keyword>
<dbReference type="InterPro" id="IPR009057">
    <property type="entry name" value="Homeodomain-like_sf"/>
</dbReference>
<dbReference type="Proteomes" id="UP000240971">
    <property type="component" value="Unassembled WGS sequence"/>
</dbReference>
<dbReference type="PANTHER" id="PTHR43479">
    <property type="entry name" value="ACREF/ENVCD OPERON REPRESSOR-RELATED"/>
    <property type="match status" value="1"/>
</dbReference>
<comment type="caution">
    <text evidence="4">The sequence shown here is derived from an EMBL/GenBank/DDBJ whole genome shotgun (WGS) entry which is preliminary data.</text>
</comment>
<keyword evidence="5" id="KW-1185">Reference proteome</keyword>
<dbReference type="AlphaFoldDB" id="A0A2P8HJ70"/>
<dbReference type="EMBL" id="PYAW01000003">
    <property type="protein sequence ID" value="PSL46258.1"/>
    <property type="molecule type" value="Genomic_DNA"/>
</dbReference>
<protein>
    <submittedName>
        <fullName evidence="4">TetR family transcriptional regulator</fullName>
    </submittedName>
</protein>
<sequence length="197" mass="23169">MRARDENKEIAIREKAIEMIVHEGFDGLSMHKLAKAANISVSTIYIYFKNREDLVNQLYIVASEIFIQESLKDFDPEMDFEAGLWLQWNNRCRYITKYPLHHHFSEQFRNSPLIKNQQGKQDAKFRSVMQQFVKHAIAKKQVVDLPPEIFWAIAYGPFYTLVKFHMDNATMSGKPFSLSEQTMRQTFQLVMKSLRPS</sequence>
<evidence type="ECO:0000259" key="3">
    <source>
        <dbReference type="PROSITE" id="PS50977"/>
    </source>
</evidence>
<evidence type="ECO:0000313" key="5">
    <source>
        <dbReference type="Proteomes" id="UP000240971"/>
    </source>
</evidence>
<reference evidence="4 5" key="1">
    <citation type="submission" date="2018-03" db="EMBL/GenBank/DDBJ databases">
        <title>Genomic Encyclopedia of Archaeal and Bacterial Type Strains, Phase II (KMG-II): from individual species to whole genera.</title>
        <authorList>
            <person name="Goeker M."/>
        </authorList>
    </citation>
    <scope>NUCLEOTIDE SEQUENCE [LARGE SCALE GENOMIC DNA]</scope>
    <source>
        <strain evidence="4 5">DSM 24859</strain>
    </source>
</reference>
<dbReference type="Pfam" id="PF00440">
    <property type="entry name" value="TetR_N"/>
    <property type="match status" value="1"/>
</dbReference>
<feature type="DNA-binding region" description="H-T-H motif" evidence="2">
    <location>
        <begin position="29"/>
        <end position="48"/>
    </location>
</feature>
<evidence type="ECO:0000256" key="1">
    <source>
        <dbReference type="ARBA" id="ARBA00023125"/>
    </source>
</evidence>
<proteinExistence type="predicted"/>
<dbReference type="OrthoDB" id="6430772at2"/>
<dbReference type="PRINTS" id="PR00455">
    <property type="entry name" value="HTHTETR"/>
</dbReference>
<dbReference type="InterPro" id="IPR001647">
    <property type="entry name" value="HTH_TetR"/>
</dbReference>
<feature type="domain" description="HTH tetR-type" evidence="3">
    <location>
        <begin position="6"/>
        <end position="66"/>
    </location>
</feature>
<name>A0A2P8HJ70_CHINA</name>
<dbReference type="GO" id="GO:0003677">
    <property type="term" value="F:DNA binding"/>
    <property type="evidence" value="ECO:0007669"/>
    <property type="project" value="UniProtKB-UniRule"/>
</dbReference>
<accession>A0A2P8HJ70</accession>
<dbReference type="SUPFAM" id="SSF46689">
    <property type="entry name" value="Homeodomain-like"/>
    <property type="match status" value="1"/>
</dbReference>
<dbReference type="RefSeq" id="WP_106529055.1">
    <property type="nucleotide sequence ID" value="NZ_PYAW01000003.1"/>
</dbReference>
<dbReference type="PROSITE" id="PS50977">
    <property type="entry name" value="HTH_TETR_2"/>
    <property type="match status" value="1"/>
</dbReference>
<gene>
    <name evidence="4" type="ORF">CLV51_103234</name>
</gene>
<dbReference type="PANTHER" id="PTHR43479:SF11">
    <property type="entry name" value="ACREF_ENVCD OPERON REPRESSOR-RELATED"/>
    <property type="match status" value="1"/>
</dbReference>
<evidence type="ECO:0000313" key="4">
    <source>
        <dbReference type="EMBL" id="PSL46258.1"/>
    </source>
</evidence>
<organism evidence="4 5">
    <name type="scientific">Chitinophaga niastensis</name>
    <dbReference type="NCBI Taxonomy" id="536980"/>
    <lineage>
        <taxon>Bacteria</taxon>
        <taxon>Pseudomonadati</taxon>
        <taxon>Bacteroidota</taxon>
        <taxon>Chitinophagia</taxon>
        <taxon>Chitinophagales</taxon>
        <taxon>Chitinophagaceae</taxon>
        <taxon>Chitinophaga</taxon>
    </lineage>
</organism>
<dbReference type="InterPro" id="IPR050624">
    <property type="entry name" value="HTH-type_Tx_Regulator"/>
</dbReference>
<evidence type="ECO:0000256" key="2">
    <source>
        <dbReference type="PROSITE-ProRule" id="PRU00335"/>
    </source>
</evidence>
<dbReference type="Gene3D" id="1.10.357.10">
    <property type="entry name" value="Tetracycline Repressor, domain 2"/>
    <property type="match status" value="1"/>
</dbReference>